<reference evidence="6 7" key="1">
    <citation type="submission" date="2016-10" db="EMBL/GenBank/DDBJ databases">
        <authorList>
            <person name="de Groot N.N."/>
        </authorList>
    </citation>
    <scope>NUCLEOTIDE SEQUENCE [LARGE SCALE GENOMIC DNA]</scope>
    <source>
        <strain evidence="6 7">CGMCC 1.9167</strain>
    </source>
</reference>
<gene>
    <name evidence="6" type="ORF">SAMN05216203_1086</name>
</gene>
<evidence type="ECO:0000313" key="6">
    <source>
        <dbReference type="EMBL" id="SFR51962.1"/>
    </source>
</evidence>
<dbReference type="EMBL" id="FOYW01000001">
    <property type="protein sequence ID" value="SFR51962.1"/>
    <property type="molecule type" value="Genomic_DNA"/>
</dbReference>
<dbReference type="Pfam" id="PF00381">
    <property type="entry name" value="PTS-HPr"/>
    <property type="match status" value="1"/>
</dbReference>
<dbReference type="InterPro" id="IPR035895">
    <property type="entry name" value="HPr-like_sf"/>
</dbReference>
<accession>A0A1I6HBW5</accession>
<dbReference type="GO" id="GO:0005737">
    <property type="term" value="C:cytoplasm"/>
    <property type="evidence" value="ECO:0007669"/>
    <property type="project" value="UniProtKB-SubCell"/>
</dbReference>
<comment type="subcellular location">
    <subcellularLocation>
        <location evidence="1">Cytoplasm</location>
    </subcellularLocation>
</comment>
<dbReference type="PROSITE" id="PS00369">
    <property type="entry name" value="PTS_HPR_HIS"/>
    <property type="match status" value="1"/>
</dbReference>
<proteinExistence type="inferred from homology"/>
<dbReference type="PROSITE" id="PS51350">
    <property type="entry name" value="PTS_HPR_DOM"/>
    <property type="match status" value="1"/>
</dbReference>
<feature type="domain" description="HPr" evidence="5">
    <location>
        <begin position="1"/>
        <end position="88"/>
    </location>
</feature>
<dbReference type="OrthoDB" id="9798965at2"/>
<dbReference type="InterPro" id="IPR001020">
    <property type="entry name" value="PTS_HPr_His_P_site"/>
</dbReference>
<dbReference type="InterPro" id="IPR050399">
    <property type="entry name" value="HPr"/>
</dbReference>
<dbReference type="Proteomes" id="UP000198644">
    <property type="component" value="Unassembled WGS sequence"/>
</dbReference>
<dbReference type="STRING" id="650891.SAMN05216203_1086"/>
<dbReference type="AlphaFoldDB" id="A0A1I6HBW5"/>
<dbReference type="InterPro" id="IPR000032">
    <property type="entry name" value="HPr-like"/>
</dbReference>
<dbReference type="PANTHER" id="PTHR33705">
    <property type="entry name" value="PHOSPHOCARRIER PROTEIN HPR"/>
    <property type="match status" value="1"/>
</dbReference>
<evidence type="ECO:0000256" key="3">
    <source>
        <dbReference type="ARBA" id="ARBA00022490"/>
    </source>
</evidence>
<evidence type="ECO:0000313" key="7">
    <source>
        <dbReference type="Proteomes" id="UP000198644"/>
    </source>
</evidence>
<dbReference type="NCBIfam" id="TIGR01003">
    <property type="entry name" value="PTS_HPr_family"/>
    <property type="match status" value="1"/>
</dbReference>
<dbReference type="SUPFAM" id="SSF55594">
    <property type="entry name" value="HPr-like"/>
    <property type="match status" value="1"/>
</dbReference>
<keyword evidence="4" id="KW-0598">Phosphotransferase system</keyword>
<keyword evidence="3" id="KW-0963">Cytoplasm</keyword>
<evidence type="ECO:0000256" key="1">
    <source>
        <dbReference type="ARBA" id="ARBA00004496"/>
    </source>
</evidence>
<dbReference type="PANTHER" id="PTHR33705:SF2">
    <property type="entry name" value="PHOSPHOCARRIER PROTEIN NPR"/>
    <property type="match status" value="1"/>
</dbReference>
<name>A0A1I6HBW5_9GAMM</name>
<keyword evidence="7" id="KW-1185">Reference proteome</keyword>
<protein>
    <submittedName>
        <fullName evidence="6">Phosphocarrier protein</fullName>
    </submittedName>
</protein>
<organism evidence="6 7">
    <name type="scientific">Marinobacter daqiaonensis</name>
    <dbReference type="NCBI Taxonomy" id="650891"/>
    <lineage>
        <taxon>Bacteria</taxon>
        <taxon>Pseudomonadati</taxon>
        <taxon>Pseudomonadota</taxon>
        <taxon>Gammaproteobacteria</taxon>
        <taxon>Pseudomonadales</taxon>
        <taxon>Marinobacteraceae</taxon>
        <taxon>Marinobacter</taxon>
    </lineage>
</organism>
<evidence type="ECO:0000256" key="4">
    <source>
        <dbReference type="ARBA" id="ARBA00022683"/>
    </source>
</evidence>
<sequence length="89" mass="9711">MIRQPITIINKLGLHARAAAKLVETASRFESRVQLVKDNREVDAKSIMPVMMLAASQGTEVELKAEGPDEEQAVAALEELINDYFGEGG</sequence>
<dbReference type="GO" id="GO:0009401">
    <property type="term" value="P:phosphoenolpyruvate-dependent sugar phosphotransferase system"/>
    <property type="evidence" value="ECO:0007669"/>
    <property type="project" value="UniProtKB-KW"/>
</dbReference>
<comment type="similarity">
    <text evidence="2">Belongs to the HPr family.</text>
</comment>
<dbReference type="CDD" id="cd00367">
    <property type="entry name" value="PTS-HPr_like"/>
    <property type="match status" value="1"/>
</dbReference>
<dbReference type="Gene3D" id="3.30.1340.10">
    <property type="entry name" value="HPr-like"/>
    <property type="match status" value="1"/>
</dbReference>
<dbReference type="RefSeq" id="WP_092009565.1">
    <property type="nucleotide sequence ID" value="NZ_FOYW01000001.1"/>
</dbReference>
<evidence type="ECO:0000259" key="5">
    <source>
        <dbReference type="PROSITE" id="PS51350"/>
    </source>
</evidence>
<evidence type="ECO:0000256" key="2">
    <source>
        <dbReference type="ARBA" id="ARBA00010736"/>
    </source>
</evidence>
<dbReference type="PRINTS" id="PR00107">
    <property type="entry name" value="PHOSPHOCPHPR"/>
</dbReference>